<sequence>MLAVGPHSADNGLRRCRDERGVRLREFTSPMTDTRATRVNELEYESKTVVLKIVHGCPPTTEENAIVFTDPCTYHHWLAFSSHMMKGMNTRFTEWGVVKEQNVANNLK</sequence>
<name>A0A4C1TAF4_EUMVA</name>
<accession>A0A4C1TAF4</accession>
<proteinExistence type="predicted"/>
<dbReference type="EMBL" id="BGZK01000044">
    <property type="protein sequence ID" value="GBP11126.1"/>
    <property type="molecule type" value="Genomic_DNA"/>
</dbReference>
<gene>
    <name evidence="1" type="ORF">EVAR_79779_1</name>
</gene>
<evidence type="ECO:0000313" key="2">
    <source>
        <dbReference type="Proteomes" id="UP000299102"/>
    </source>
</evidence>
<organism evidence="1 2">
    <name type="scientific">Eumeta variegata</name>
    <name type="common">Bagworm moth</name>
    <name type="synonym">Eumeta japonica</name>
    <dbReference type="NCBI Taxonomy" id="151549"/>
    <lineage>
        <taxon>Eukaryota</taxon>
        <taxon>Metazoa</taxon>
        <taxon>Ecdysozoa</taxon>
        <taxon>Arthropoda</taxon>
        <taxon>Hexapoda</taxon>
        <taxon>Insecta</taxon>
        <taxon>Pterygota</taxon>
        <taxon>Neoptera</taxon>
        <taxon>Endopterygota</taxon>
        <taxon>Lepidoptera</taxon>
        <taxon>Glossata</taxon>
        <taxon>Ditrysia</taxon>
        <taxon>Tineoidea</taxon>
        <taxon>Psychidae</taxon>
        <taxon>Oiketicinae</taxon>
        <taxon>Eumeta</taxon>
    </lineage>
</organism>
<reference evidence="1 2" key="1">
    <citation type="journal article" date="2019" name="Commun. Biol.">
        <title>The bagworm genome reveals a unique fibroin gene that provides high tensile strength.</title>
        <authorList>
            <person name="Kono N."/>
            <person name="Nakamura H."/>
            <person name="Ohtoshi R."/>
            <person name="Tomita M."/>
            <person name="Numata K."/>
            <person name="Arakawa K."/>
        </authorList>
    </citation>
    <scope>NUCLEOTIDE SEQUENCE [LARGE SCALE GENOMIC DNA]</scope>
</reference>
<comment type="caution">
    <text evidence="1">The sequence shown here is derived from an EMBL/GenBank/DDBJ whole genome shotgun (WGS) entry which is preliminary data.</text>
</comment>
<evidence type="ECO:0000313" key="1">
    <source>
        <dbReference type="EMBL" id="GBP11126.1"/>
    </source>
</evidence>
<dbReference type="Proteomes" id="UP000299102">
    <property type="component" value="Unassembled WGS sequence"/>
</dbReference>
<protein>
    <submittedName>
        <fullName evidence="1">Uncharacterized protein</fullName>
    </submittedName>
</protein>
<keyword evidence="2" id="KW-1185">Reference proteome</keyword>
<dbReference type="AlphaFoldDB" id="A0A4C1TAF4"/>